<feature type="region of interest" description="Disordered" evidence="1">
    <location>
        <begin position="90"/>
        <end position="114"/>
    </location>
</feature>
<feature type="non-terminal residue" evidence="2">
    <location>
        <position position="1"/>
    </location>
</feature>
<gene>
    <name evidence="2" type="ORF">SARC_14435</name>
</gene>
<evidence type="ECO:0000313" key="3">
    <source>
        <dbReference type="Proteomes" id="UP000054560"/>
    </source>
</evidence>
<evidence type="ECO:0000256" key="1">
    <source>
        <dbReference type="SAM" id="MobiDB-lite"/>
    </source>
</evidence>
<proteinExistence type="predicted"/>
<sequence>RNPQTDGRLNSSASERSKLPDPGFLLSSADEEESIARVIDVEHSRRLPGMMIGSVFLAKPNNVVRHGYLSKLGIQHSDIDSIYSAGEYSENTSICSPSPSQPRSPYIYGSVSGS</sequence>
<accession>A0A0L0F8G1</accession>
<organism evidence="2 3">
    <name type="scientific">Sphaeroforma arctica JP610</name>
    <dbReference type="NCBI Taxonomy" id="667725"/>
    <lineage>
        <taxon>Eukaryota</taxon>
        <taxon>Ichthyosporea</taxon>
        <taxon>Ichthyophonida</taxon>
        <taxon>Sphaeroforma</taxon>
    </lineage>
</organism>
<keyword evidence="3" id="KW-1185">Reference proteome</keyword>
<feature type="compositionally biased region" description="Polar residues" evidence="1">
    <location>
        <begin position="90"/>
        <end position="103"/>
    </location>
</feature>
<evidence type="ECO:0000313" key="2">
    <source>
        <dbReference type="EMBL" id="KNC73002.1"/>
    </source>
</evidence>
<reference evidence="2 3" key="1">
    <citation type="submission" date="2011-02" db="EMBL/GenBank/DDBJ databases">
        <title>The Genome Sequence of Sphaeroforma arctica JP610.</title>
        <authorList>
            <consortium name="The Broad Institute Genome Sequencing Platform"/>
            <person name="Russ C."/>
            <person name="Cuomo C."/>
            <person name="Young S.K."/>
            <person name="Zeng Q."/>
            <person name="Gargeya S."/>
            <person name="Alvarado L."/>
            <person name="Berlin A."/>
            <person name="Chapman S.B."/>
            <person name="Chen Z."/>
            <person name="Freedman E."/>
            <person name="Gellesch M."/>
            <person name="Goldberg J."/>
            <person name="Griggs A."/>
            <person name="Gujja S."/>
            <person name="Heilman E."/>
            <person name="Heiman D."/>
            <person name="Howarth C."/>
            <person name="Mehta T."/>
            <person name="Neiman D."/>
            <person name="Pearson M."/>
            <person name="Roberts A."/>
            <person name="Saif S."/>
            <person name="Shea T."/>
            <person name="Shenoy N."/>
            <person name="Sisk P."/>
            <person name="Stolte C."/>
            <person name="Sykes S."/>
            <person name="White J."/>
            <person name="Yandava C."/>
            <person name="Burger G."/>
            <person name="Gray M.W."/>
            <person name="Holland P.W.H."/>
            <person name="King N."/>
            <person name="Lang F.B.F."/>
            <person name="Roger A.J."/>
            <person name="Ruiz-Trillo I."/>
            <person name="Haas B."/>
            <person name="Nusbaum C."/>
            <person name="Birren B."/>
        </authorList>
    </citation>
    <scope>NUCLEOTIDE SEQUENCE [LARGE SCALE GENOMIC DNA]</scope>
    <source>
        <strain evidence="2 3">JP610</strain>
    </source>
</reference>
<dbReference type="RefSeq" id="XP_014146904.1">
    <property type="nucleotide sequence ID" value="XM_014291429.1"/>
</dbReference>
<feature type="compositionally biased region" description="Polar residues" evidence="1">
    <location>
        <begin position="1"/>
        <end position="14"/>
    </location>
</feature>
<dbReference type="AlphaFoldDB" id="A0A0L0F8G1"/>
<name>A0A0L0F8G1_9EUKA</name>
<dbReference type="EMBL" id="KQ246220">
    <property type="protein sequence ID" value="KNC73002.1"/>
    <property type="molecule type" value="Genomic_DNA"/>
</dbReference>
<feature type="region of interest" description="Disordered" evidence="1">
    <location>
        <begin position="1"/>
        <end position="26"/>
    </location>
</feature>
<dbReference type="GeneID" id="25914939"/>
<protein>
    <submittedName>
        <fullName evidence="2">Uncharacterized protein</fullName>
    </submittedName>
</protein>
<dbReference type="Proteomes" id="UP000054560">
    <property type="component" value="Unassembled WGS sequence"/>
</dbReference>